<sequence length="287" mass="32150">MKNQALTNFLLTLIAMITVFTKPVAADDSFIAMTYNVRYLNTHDREDLWSMRRAKVAETIEIADVVGLQEVTAEQLRDVQAATPDWSWYGLGRDDGKEGGEFAPVGYRHALFEAMDHGTLWLSDTPTEAGSKGWDAALPRTMTWMVLRRKVDRKEFLVINSHFDHRGSKAREESGRLIAKEVDQRAQGRPTIVMGDFNANPDSAPLRALQSGSEVALSDAREVSVTDPEGPTGTWNGFKAIQSDRRIDHMLVSDQVVVQRYRVLDPKTEAGRFASDHLPVAIHVGWK</sequence>
<dbReference type="SUPFAM" id="SSF56219">
    <property type="entry name" value="DNase I-like"/>
    <property type="match status" value="1"/>
</dbReference>
<keyword evidence="3" id="KW-0255">Endonuclease</keyword>
<dbReference type="GO" id="GO:0004519">
    <property type="term" value="F:endonuclease activity"/>
    <property type="evidence" value="ECO:0007669"/>
    <property type="project" value="UniProtKB-KW"/>
</dbReference>
<keyword evidence="3" id="KW-0378">Hydrolase</keyword>
<feature type="chain" id="PRO_5045640701" evidence="1">
    <location>
        <begin position="27"/>
        <end position="287"/>
    </location>
</feature>
<keyword evidence="3" id="KW-0540">Nuclease</keyword>
<dbReference type="Pfam" id="PF03372">
    <property type="entry name" value="Exo_endo_phos"/>
    <property type="match status" value="1"/>
</dbReference>
<organism evidence="3 4">
    <name type="scientific">Rhodopirellula halodulae</name>
    <dbReference type="NCBI Taxonomy" id="2894198"/>
    <lineage>
        <taxon>Bacteria</taxon>
        <taxon>Pseudomonadati</taxon>
        <taxon>Planctomycetota</taxon>
        <taxon>Planctomycetia</taxon>
        <taxon>Pirellulales</taxon>
        <taxon>Pirellulaceae</taxon>
        <taxon>Rhodopirellula</taxon>
    </lineage>
</organism>
<evidence type="ECO:0000259" key="2">
    <source>
        <dbReference type="Pfam" id="PF03372"/>
    </source>
</evidence>
<dbReference type="InterPro" id="IPR005135">
    <property type="entry name" value="Endo/exonuclease/phosphatase"/>
</dbReference>
<reference evidence="3" key="1">
    <citation type="submission" date="2021-11" db="EMBL/GenBank/DDBJ databases">
        <title>Genome sequence.</title>
        <authorList>
            <person name="Sun Q."/>
        </authorList>
    </citation>
    <scope>NUCLEOTIDE SEQUENCE</scope>
    <source>
        <strain evidence="3">JC740</strain>
    </source>
</reference>
<dbReference type="CDD" id="cd09083">
    <property type="entry name" value="EEP-1"/>
    <property type="match status" value="1"/>
</dbReference>
<gene>
    <name evidence="3" type="ORF">LOC71_16555</name>
</gene>
<evidence type="ECO:0000256" key="1">
    <source>
        <dbReference type="SAM" id="SignalP"/>
    </source>
</evidence>
<feature type="domain" description="Endonuclease/exonuclease/phosphatase" evidence="2">
    <location>
        <begin position="33"/>
        <end position="277"/>
    </location>
</feature>
<dbReference type="InterPro" id="IPR050410">
    <property type="entry name" value="CCR4/nocturin_mRNA_transcr"/>
</dbReference>
<proteinExistence type="predicted"/>
<name>A0ABS8NKH5_9BACT</name>
<accession>A0ABS8NKH5</accession>
<evidence type="ECO:0000313" key="3">
    <source>
        <dbReference type="EMBL" id="MCC9643899.1"/>
    </source>
</evidence>
<dbReference type="PANTHER" id="PTHR12121">
    <property type="entry name" value="CARBON CATABOLITE REPRESSOR PROTEIN 4"/>
    <property type="match status" value="1"/>
</dbReference>
<evidence type="ECO:0000313" key="4">
    <source>
        <dbReference type="Proteomes" id="UP001430306"/>
    </source>
</evidence>
<keyword evidence="1" id="KW-0732">Signal</keyword>
<dbReference type="Proteomes" id="UP001430306">
    <property type="component" value="Unassembled WGS sequence"/>
</dbReference>
<comment type="caution">
    <text evidence="3">The sequence shown here is derived from an EMBL/GenBank/DDBJ whole genome shotgun (WGS) entry which is preliminary data.</text>
</comment>
<protein>
    <submittedName>
        <fullName evidence="3">Endonuclease/exonuclease/phosphatase family protein</fullName>
    </submittedName>
</protein>
<dbReference type="InterPro" id="IPR036691">
    <property type="entry name" value="Endo/exonu/phosph_ase_sf"/>
</dbReference>
<dbReference type="RefSeq" id="WP_230274877.1">
    <property type="nucleotide sequence ID" value="NZ_JAJKFW010000025.1"/>
</dbReference>
<keyword evidence="4" id="KW-1185">Reference proteome</keyword>
<feature type="signal peptide" evidence="1">
    <location>
        <begin position="1"/>
        <end position="26"/>
    </location>
</feature>
<dbReference type="Gene3D" id="3.60.10.10">
    <property type="entry name" value="Endonuclease/exonuclease/phosphatase"/>
    <property type="match status" value="1"/>
</dbReference>
<dbReference type="PANTHER" id="PTHR12121:SF36">
    <property type="entry name" value="ENDONUCLEASE_EXONUCLEASE_PHOSPHATASE DOMAIN-CONTAINING PROTEIN"/>
    <property type="match status" value="1"/>
</dbReference>
<dbReference type="EMBL" id="JAJKFW010000025">
    <property type="protein sequence ID" value="MCC9643899.1"/>
    <property type="molecule type" value="Genomic_DNA"/>
</dbReference>